<evidence type="ECO:0000313" key="5">
    <source>
        <dbReference type="EMBL" id="CAH1253641.1"/>
    </source>
</evidence>
<keyword evidence="3" id="KW-0732">Signal</keyword>
<dbReference type="EMBL" id="OV696687">
    <property type="protein sequence ID" value="CAH1253641.1"/>
    <property type="molecule type" value="Genomic_DNA"/>
</dbReference>
<dbReference type="InterPro" id="IPR002181">
    <property type="entry name" value="Fibrinogen_a/b/g_C_dom"/>
</dbReference>
<dbReference type="Pfam" id="PF00147">
    <property type="entry name" value="Fibrinogen_C"/>
    <property type="match status" value="1"/>
</dbReference>
<organism evidence="5 6">
    <name type="scientific">Branchiostoma lanceolatum</name>
    <name type="common">Common lancelet</name>
    <name type="synonym">Amphioxus lanceolatum</name>
    <dbReference type="NCBI Taxonomy" id="7740"/>
    <lineage>
        <taxon>Eukaryota</taxon>
        <taxon>Metazoa</taxon>
        <taxon>Chordata</taxon>
        <taxon>Cephalochordata</taxon>
        <taxon>Leptocardii</taxon>
        <taxon>Amphioxiformes</taxon>
        <taxon>Branchiostomatidae</taxon>
        <taxon>Branchiostoma</taxon>
    </lineage>
</organism>
<dbReference type="AlphaFoldDB" id="A0A8K0EJG0"/>
<dbReference type="InterPro" id="IPR014716">
    <property type="entry name" value="Fibrinogen_a/b/g_C_1"/>
</dbReference>
<dbReference type="Proteomes" id="UP000838412">
    <property type="component" value="Chromosome 2"/>
</dbReference>
<name>A0A8K0EJG0_BRALA</name>
<dbReference type="FunFam" id="3.90.215.10:FF:000001">
    <property type="entry name" value="Tenascin isoform 1"/>
    <property type="match status" value="1"/>
</dbReference>
<dbReference type="PANTHER" id="PTHR19143">
    <property type="entry name" value="FIBRINOGEN/TENASCIN/ANGIOPOEITIN"/>
    <property type="match status" value="1"/>
</dbReference>
<dbReference type="InterPro" id="IPR020837">
    <property type="entry name" value="Fibrinogen_CS"/>
</dbReference>
<keyword evidence="6" id="KW-1185">Reference proteome</keyword>
<dbReference type="OrthoDB" id="10004215at2759"/>
<dbReference type="PROSITE" id="PS51406">
    <property type="entry name" value="FIBRINOGEN_C_2"/>
    <property type="match status" value="1"/>
</dbReference>
<evidence type="ECO:0000259" key="4">
    <source>
        <dbReference type="PROSITE" id="PS51406"/>
    </source>
</evidence>
<dbReference type="GO" id="GO:0005615">
    <property type="term" value="C:extracellular space"/>
    <property type="evidence" value="ECO:0007669"/>
    <property type="project" value="TreeGrafter"/>
</dbReference>
<dbReference type="InterPro" id="IPR050373">
    <property type="entry name" value="Fibrinogen_C-term_domain"/>
</dbReference>
<proteinExistence type="predicted"/>
<gene>
    <name evidence="5" type="primary">ANGPTL7</name>
    <name evidence="5" type="ORF">BLAG_LOCUS13338</name>
</gene>
<dbReference type="PANTHER" id="PTHR19143:SF394">
    <property type="entry name" value="ANGIOPOIETIN-RELATED PROTEIN 3-LIKE"/>
    <property type="match status" value="1"/>
</dbReference>
<protein>
    <submittedName>
        <fullName evidence="5">ANGPTL7 protein</fullName>
    </submittedName>
</protein>
<evidence type="ECO:0000313" key="6">
    <source>
        <dbReference type="Proteomes" id="UP000838412"/>
    </source>
</evidence>
<feature type="signal peptide" evidence="3">
    <location>
        <begin position="1"/>
        <end position="15"/>
    </location>
</feature>
<sequence>MCMLAILALACGVTAIHVTAQSTTRDLYRSGSGHLSTEGCTCNFLTYGRDNQQACSQSQHKDSDEDDSDLKRQFRNLQRRFGGVETRVYEVQTKQFDLEKRLMNNSLHTKDLEIFLHEELGLSRSEIQKLKLEHQDTIIKYLNTSVAVEKQKHTSSSSDQGYSSGDSVDLTQSIADLDNKVGSLQLQLHSLETKLDALSKLYSSGEIVSLNDEQGRQGRKLISLENRIVELEKIVEQQSAQLRQVKPLSDGPHCASARYCKPLVRVRGGCIAGTSQTMGIRPDACPRVRYNVTTVAAVQAPHSEGREVGKALEEQVNAQAEQLEKLNQINEKLIVRLRDITDSYSRNNSGNIRDCYDLYQRGYRLNHVYTIPEDPYLKTPAIPVYCDMKTAEGGWTVLQRRFDGSVSFARSWTDYKNGFGRVTGEYWLGLNQIYRLSNQGHYKLRVDLEDWEGNKAYAIYSSFRVCEDSEDFMLKLGGYSGTAGDSLSMNNGRAFTTKDRDNDAMEGNCAQRDGGGGWWYGSCSHSLLNGKYQRRGESASWQGIVWWDWKGAFYSLKSVSMKIRPV</sequence>
<dbReference type="PROSITE" id="PS00514">
    <property type="entry name" value="FIBRINOGEN_C_1"/>
    <property type="match status" value="1"/>
</dbReference>
<feature type="coiled-coil region" evidence="2">
    <location>
        <begin position="174"/>
        <end position="241"/>
    </location>
</feature>
<accession>A0A8K0EJG0</accession>
<feature type="domain" description="Fibrinogen C-terminal" evidence="4">
    <location>
        <begin position="346"/>
        <end position="566"/>
    </location>
</feature>
<dbReference type="Gene3D" id="3.90.215.10">
    <property type="entry name" value="Gamma Fibrinogen, chain A, domain 1"/>
    <property type="match status" value="1"/>
</dbReference>
<reference evidence="5" key="1">
    <citation type="submission" date="2022-01" db="EMBL/GenBank/DDBJ databases">
        <authorList>
            <person name="Braso-Vives M."/>
        </authorList>
    </citation>
    <scope>NUCLEOTIDE SEQUENCE</scope>
</reference>
<dbReference type="NCBIfam" id="NF040941">
    <property type="entry name" value="GGGWT_bact"/>
    <property type="match status" value="1"/>
</dbReference>
<dbReference type="InterPro" id="IPR036056">
    <property type="entry name" value="Fibrinogen-like_C"/>
</dbReference>
<evidence type="ECO:0000256" key="1">
    <source>
        <dbReference type="ARBA" id="ARBA00023157"/>
    </source>
</evidence>
<evidence type="ECO:0000256" key="2">
    <source>
        <dbReference type="SAM" id="Coils"/>
    </source>
</evidence>
<dbReference type="SMART" id="SM00186">
    <property type="entry name" value="FBG"/>
    <property type="match status" value="1"/>
</dbReference>
<feature type="chain" id="PRO_5035431973" evidence="3">
    <location>
        <begin position="16"/>
        <end position="566"/>
    </location>
</feature>
<feature type="coiled-coil region" evidence="2">
    <location>
        <begin position="309"/>
        <end position="336"/>
    </location>
</feature>
<keyword evidence="1" id="KW-1015">Disulfide bond</keyword>
<dbReference type="CDD" id="cd00087">
    <property type="entry name" value="FReD"/>
    <property type="match status" value="1"/>
</dbReference>
<dbReference type="SUPFAM" id="SSF56496">
    <property type="entry name" value="Fibrinogen C-terminal domain-like"/>
    <property type="match status" value="1"/>
</dbReference>
<evidence type="ECO:0000256" key="3">
    <source>
        <dbReference type="SAM" id="SignalP"/>
    </source>
</evidence>
<keyword evidence="2" id="KW-0175">Coiled coil</keyword>